<protein>
    <submittedName>
        <fullName evidence="2">GDP-mannose 4,6-dehydratase</fullName>
        <ecNumber evidence="2">4.2.1.47</ecNumber>
    </submittedName>
</protein>
<dbReference type="Proteomes" id="UP001214854">
    <property type="component" value="Unassembled WGS sequence"/>
</dbReference>
<evidence type="ECO:0000259" key="1">
    <source>
        <dbReference type="Pfam" id="PF16363"/>
    </source>
</evidence>
<feature type="domain" description="NAD(P)-binding" evidence="1">
    <location>
        <begin position="6"/>
        <end position="294"/>
    </location>
</feature>
<sequence>MSKRVLVTGIGGFAGSYVSADLAAHGYEIVGLTSSTPIELAGVTKVFQINLLDADGLKRLTEQIRPTHVIHLAAISFVGHGNVGEIYDTNIMGTRNLLSALAALPDKPQSVLLTSSANIYGNSDMGFLSETDAVNPANDYAVSKVAMEYMARQFQDILNIVIARPFNYTGVGQSTRFLVPKIVEHFRARSSFIELGNTDVARDFSDVRMVTQALRALIETSAAAGQIYNICSGRPYSLEYIIDTCAQITGHRMEVKVNPAFVRQNEIKLLAGNPEKFRKEIGQFDDYPFERTLEWMLT</sequence>
<dbReference type="InterPro" id="IPR036291">
    <property type="entry name" value="NAD(P)-bd_dom_sf"/>
</dbReference>
<accession>A0ABT5HSR1</accession>
<dbReference type="Gene3D" id="3.40.50.720">
    <property type="entry name" value="NAD(P)-binding Rossmann-like Domain"/>
    <property type="match status" value="1"/>
</dbReference>
<evidence type="ECO:0000313" key="2">
    <source>
        <dbReference type="EMBL" id="MDC7682880.1"/>
    </source>
</evidence>
<gene>
    <name evidence="2" type="ORF">PQU92_06305</name>
</gene>
<evidence type="ECO:0000313" key="3">
    <source>
        <dbReference type="Proteomes" id="UP001214854"/>
    </source>
</evidence>
<reference evidence="2 3" key="1">
    <citation type="submission" date="2023-01" db="EMBL/GenBank/DDBJ databases">
        <title>Novel species of the genus Asticcacaulis isolated from rivers.</title>
        <authorList>
            <person name="Lu H."/>
        </authorList>
    </citation>
    <scope>NUCLEOTIDE SEQUENCE [LARGE SCALE GENOMIC DNA]</scope>
    <source>
        <strain evidence="2 3">BYS171W</strain>
    </source>
</reference>
<name>A0ABT5HSR1_9CAUL</name>
<keyword evidence="2" id="KW-0456">Lyase</keyword>
<dbReference type="Pfam" id="PF16363">
    <property type="entry name" value="GDP_Man_Dehyd"/>
    <property type="match status" value="1"/>
</dbReference>
<proteinExistence type="predicted"/>
<dbReference type="RefSeq" id="WP_272747367.1">
    <property type="nucleotide sequence ID" value="NZ_JAQQKX010000004.1"/>
</dbReference>
<dbReference type="EMBL" id="JAQQKX010000004">
    <property type="protein sequence ID" value="MDC7682880.1"/>
    <property type="molecule type" value="Genomic_DNA"/>
</dbReference>
<dbReference type="InterPro" id="IPR016040">
    <property type="entry name" value="NAD(P)-bd_dom"/>
</dbReference>
<keyword evidence="3" id="KW-1185">Reference proteome</keyword>
<dbReference type="Gene3D" id="3.90.25.10">
    <property type="entry name" value="UDP-galactose 4-epimerase, domain 1"/>
    <property type="match status" value="1"/>
</dbReference>
<dbReference type="SUPFAM" id="SSF51735">
    <property type="entry name" value="NAD(P)-binding Rossmann-fold domains"/>
    <property type="match status" value="1"/>
</dbReference>
<comment type="caution">
    <text evidence="2">The sequence shown here is derived from an EMBL/GenBank/DDBJ whole genome shotgun (WGS) entry which is preliminary data.</text>
</comment>
<dbReference type="GO" id="GO:0008446">
    <property type="term" value="F:GDP-mannose 4,6-dehydratase activity"/>
    <property type="evidence" value="ECO:0007669"/>
    <property type="project" value="UniProtKB-EC"/>
</dbReference>
<dbReference type="EC" id="4.2.1.47" evidence="2"/>
<dbReference type="PANTHER" id="PTHR43000">
    <property type="entry name" value="DTDP-D-GLUCOSE 4,6-DEHYDRATASE-RELATED"/>
    <property type="match status" value="1"/>
</dbReference>
<organism evidence="2 3">
    <name type="scientific">Asticcacaulis aquaticus</name>
    <dbReference type="NCBI Taxonomy" id="2984212"/>
    <lineage>
        <taxon>Bacteria</taxon>
        <taxon>Pseudomonadati</taxon>
        <taxon>Pseudomonadota</taxon>
        <taxon>Alphaproteobacteria</taxon>
        <taxon>Caulobacterales</taxon>
        <taxon>Caulobacteraceae</taxon>
        <taxon>Asticcacaulis</taxon>
    </lineage>
</organism>